<dbReference type="EMBL" id="PGTN01000019">
    <property type="protein sequence ID" value="PJF48276.1"/>
    <property type="molecule type" value="Genomic_DNA"/>
</dbReference>
<keyword evidence="5" id="KW-0408">Iron</keyword>
<reference evidence="9 10" key="1">
    <citation type="submission" date="2017-11" db="EMBL/GenBank/DDBJ databases">
        <title>Evolution of Phototrophy in the Chloroflexi Phylum Driven by Horizontal Gene Transfer.</title>
        <authorList>
            <person name="Ward L.M."/>
            <person name="Hemp J."/>
            <person name="Shih P.M."/>
            <person name="Mcglynn S.E."/>
            <person name="Fischer W."/>
        </authorList>
    </citation>
    <scope>NUCLEOTIDE SEQUENCE [LARGE SCALE GENOMIC DNA]</scope>
    <source>
        <strain evidence="9">JP3_7</strain>
    </source>
</reference>
<evidence type="ECO:0000256" key="5">
    <source>
        <dbReference type="ARBA" id="ARBA00023004"/>
    </source>
</evidence>
<dbReference type="Pfam" id="PF00355">
    <property type="entry name" value="Rieske"/>
    <property type="match status" value="1"/>
</dbReference>
<dbReference type="GO" id="GO:0005506">
    <property type="term" value="F:iron ion binding"/>
    <property type="evidence" value="ECO:0007669"/>
    <property type="project" value="InterPro"/>
</dbReference>
<evidence type="ECO:0000259" key="8">
    <source>
        <dbReference type="PROSITE" id="PS51296"/>
    </source>
</evidence>
<proteinExistence type="predicted"/>
<dbReference type="SUPFAM" id="SSF50022">
    <property type="entry name" value="ISP domain"/>
    <property type="match status" value="1"/>
</dbReference>
<keyword evidence="3" id="KW-0479">Metal-binding</keyword>
<dbReference type="InterPro" id="IPR017941">
    <property type="entry name" value="Rieske_2Fe-2S"/>
</dbReference>
<keyword evidence="6" id="KW-0411">Iron-sulfur</keyword>
<organism evidence="9 10">
    <name type="scientific">Candidatus Thermofonsia Clade 3 bacterium</name>
    <dbReference type="NCBI Taxonomy" id="2364212"/>
    <lineage>
        <taxon>Bacteria</taxon>
        <taxon>Bacillati</taxon>
        <taxon>Chloroflexota</taxon>
        <taxon>Candidatus Thermofontia</taxon>
        <taxon>Candidatus Thermofonsia Clade 3</taxon>
    </lineage>
</organism>
<sequence length="365" mass="42554">MAAQSFTFNPDLSRAQTIPAHWYTDPARLELEHRRIFRRTWQFAASLDQLRFPGNYVAVDVVGVPVVVVRDLQGDLRAYYNVCRHRAGVVAQGAGNRKTLQCRYHGWLYDLDGSLRAAPEFEGVRDFDKCDYGLIPIRIETWGPFAFVNMSNDGPSLLETLGNIPAETARFNFEGMRRVERRDYYVNANWKVYIDNYLEGYHVPVAHPGLYRELDYAQYRVDTFRYYSSQYAPIRPVRAEDAAGRVYTALQGDDKAFYYWIFPNFMLNIYLGMLQINIIVPLSYDRTLTIFEWYFSDPGTPETWNTLQDSMAFSDEIQREDIEICEYVWRNLLVGVYDAGRYCVKRENGVHHFHGLLYEFLNDGG</sequence>
<dbReference type="GO" id="GO:0004497">
    <property type="term" value="F:monooxygenase activity"/>
    <property type="evidence" value="ECO:0007669"/>
    <property type="project" value="UniProtKB-ARBA"/>
</dbReference>
<dbReference type="GO" id="GO:0051537">
    <property type="term" value="F:2 iron, 2 sulfur cluster binding"/>
    <property type="evidence" value="ECO:0007669"/>
    <property type="project" value="UniProtKB-KW"/>
</dbReference>
<evidence type="ECO:0000313" key="10">
    <source>
        <dbReference type="Proteomes" id="UP000230790"/>
    </source>
</evidence>
<dbReference type="InterPro" id="IPR015879">
    <property type="entry name" value="Ring_hydroxy_dOase_asu_C_dom"/>
</dbReference>
<name>A0A2M8QEP6_9CHLR</name>
<gene>
    <name evidence="9" type="ORF">CUN48_04465</name>
</gene>
<evidence type="ECO:0000256" key="7">
    <source>
        <dbReference type="ARBA" id="ARBA00023027"/>
    </source>
</evidence>
<dbReference type="InterPro" id="IPR001663">
    <property type="entry name" value="Rng_hydr_dOase-A"/>
</dbReference>
<dbReference type="InterPro" id="IPR036922">
    <property type="entry name" value="Rieske_2Fe-2S_sf"/>
</dbReference>
<evidence type="ECO:0000256" key="2">
    <source>
        <dbReference type="ARBA" id="ARBA00022714"/>
    </source>
</evidence>
<dbReference type="PANTHER" id="PTHR43756:SF5">
    <property type="entry name" value="CHOLINE MONOOXYGENASE, CHLOROPLASTIC"/>
    <property type="match status" value="1"/>
</dbReference>
<evidence type="ECO:0000256" key="3">
    <source>
        <dbReference type="ARBA" id="ARBA00022723"/>
    </source>
</evidence>
<evidence type="ECO:0000256" key="4">
    <source>
        <dbReference type="ARBA" id="ARBA00023002"/>
    </source>
</evidence>
<keyword evidence="2" id="KW-0001">2Fe-2S</keyword>
<dbReference type="CDD" id="cd03469">
    <property type="entry name" value="Rieske_RO_Alpha_N"/>
    <property type="match status" value="1"/>
</dbReference>
<feature type="domain" description="Rieske" evidence="8">
    <location>
        <begin position="41"/>
        <end position="148"/>
    </location>
</feature>
<dbReference type="PRINTS" id="PR00090">
    <property type="entry name" value="RNGDIOXGNASE"/>
</dbReference>
<keyword evidence="4" id="KW-0560">Oxidoreductase</keyword>
<comment type="caution">
    <text evidence="9">The sequence shown here is derived from an EMBL/GenBank/DDBJ whole genome shotgun (WGS) entry which is preliminary data.</text>
</comment>
<dbReference type="Proteomes" id="UP000230790">
    <property type="component" value="Unassembled WGS sequence"/>
</dbReference>
<dbReference type="PROSITE" id="PS00570">
    <property type="entry name" value="RING_HYDROXYL_ALPHA"/>
    <property type="match status" value="1"/>
</dbReference>
<evidence type="ECO:0000256" key="1">
    <source>
        <dbReference type="ARBA" id="ARBA00001962"/>
    </source>
</evidence>
<dbReference type="PANTHER" id="PTHR43756">
    <property type="entry name" value="CHOLINE MONOOXYGENASE, CHLOROPLASTIC"/>
    <property type="match status" value="1"/>
</dbReference>
<accession>A0A2M8QEP6</accession>
<dbReference type="Gene3D" id="2.102.10.10">
    <property type="entry name" value="Rieske [2Fe-2S] iron-sulphur domain"/>
    <property type="match status" value="1"/>
</dbReference>
<dbReference type="Pfam" id="PF00848">
    <property type="entry name" value="Ring_hydroxyl_A"/>
    <property type="match status" value="1"/>
</dbReference>
<keyword evidence="7" id="KW-0520">NAD</keyword>
<dbReference type="PROSITE" id="PS51296">
    <property type="entry name" value="RIESKE"/>
    <property type="match status" value="1"/>
</dbReference>
<evidence type="ECO:0000256" key="6">
    <source>
        <dbReference type="ARBA" id="ARBA00023014"/>
    </source>
</evidence>
<dbReference type="SUPFAM" id="SSF55961">
    <property type="entry name" value="Bet v1-like"/>
    <property type="match status" value="1"/>
</dbReference>
<dbReference type="InterPro" id="IPR015881">
    <property type="entry name" value="ARHD_Rieske_2Fe_2S"/>
</dbReference>
<dbReference type="Gene3D" id="3.90.380.10">
    <property type="entry name" value="Naphthalene 1,2-dioxygenase Alpha Subunit, Chain A, domain 1"/>
    <property type="match status" value="2"/>
</dbReference>
<protein>
    <submittedName>
        <fullName evidence="9">(2Fe-2S)-binding protein</fullName>
    </submittedName>
</protein>
<dbReference type="GO" id="GO:0016705">
    <property type="term" value="F:oxidoreductase activity, acting on paired donors, with incorporation or reduction of molecular oxygen"/>
    <property type="evidence" value="ECO:0007669"/>
    <property type="project" value="UniProtKB-ARBA"/>
</dbReference>
<evidence type="ECO:0000313" key="9">
    <source>
        <dbReference type="EMBL" id="PJF48276.1"/>
    </source>
</evidence>
<dbReference type="AlphaFoldDB" id="A0A2M8QEP6"/>
<comment type="cofactor">
    <cofactor evidence="1">
        <name>Fe cation</name>
        <dbReference type="ChEBI" id="CHEBI:24875"/>
    </cofactor>
</comment>